<proteinExistence type="predicted"/>
<dbReference type="Gene3D" id="1.20.58.430">
    <property type="entry name" value="Type IV secretion system, VirB5-domain"/>
    <property type="match status" value="1"/>
</dbReference>
<protein>
    <submittedName>
        <fullName evidence="4">Type IV secretion system protein</fullName>
    </submittedName>
</protein>
<keyword evidence="1" id="KW-0175">Coiled coil</keyword>
<organism evidence="4">
    <name type="scientific">Caulobacter sp. 73W</name>
    <dbReference type="NCBI Taxonomy" id="3161137"/>
    <lineage>
        <taxon>Bacteria</taxon>
        <taxon>Pseudomonadati</taxon>
        <taxon>Pseudomonadota</taxon>
        <taxon>Alphaproteobacteria</taxon>
        <taxon>Caulobacterales</taxon>
        <taxon>Caulobacteraceae</taxon>
        <taxon>Caulobacter</taxon>
    </lineage>
</organism>
<feature type="region of interest" description="Disordered" evidence="2">
    <location>
        <begin position="209"/>
        <end position="233"/>
    </location>
</feature>
<evidence type="ECO:0000256" key="2">
    <source>
        <dbReference type="SAM" id="MobiDB-lite"/>
    </source>
</evidence>
<reference evidence="4" key="1">
    <citation type="submission" date="2024-06" db="EMBL/GenBank/DDBJ databases">
        <title>Caulobacter inopinatus, sp. nov.</title>
        <authorList>
            <person name="Donachie S.P."/>
        </authorList>
    </citation>
    <scope>NUCLEOTIDE SEQUENCE</scope>
    <source>
        <strain evidence="4">73W</strain>
    </source>
</reference>
<dbReference type="InterPro" id="IPR014158">
    <property type="entry name" value="T4SS_VirB5"/>
</dbReference>
<name>A0AB39KRH7_9CAUL</name>
<sequence length="233" mass="25214">MKPTGVILATALAVCGVSPAKAAVIVHDPTAYLKVVEEVRAALDQLEALKAQLAEGKRLHDSLNVRSAIDAIAPELSKTELRKALPELDALRKAAGGQLEALGAIGDRAREIREARRGVGPALTDSERLLARDGDLAARDLAVGEAAIHASAERLEGLRHLQTAVGKAESARAVADLQARISAEQALILNDQMRLQAFALSQEAEERMRLQEAKERSAQRRRDRMDQAKRTFQ</sequence>
<evidence type="ECO:0000256" key="3">
    <source>
        <dbReference type="SAM" id="SignalP"/>
    </source>
</evidence>
<dbReference type="AlphaFoldDB" id="A0AB39KRH7"/>
<gene>
    <name evidence="4" type="ORF">ABOZ73_15765</name>
</gene>
<dbReference type="EMBL" id="CP158375">
    <property type="protein sequence ID" value="XDO96217.1"/>
    <property type="molecule type" value="Genomic_DNA"/>
</dbReference>
<accession>A0AB39KRH7</accession>
<evidence type="ECO:0000256" key="1">
    <source>
        <dbReference type="SAM" id="Coils"/>
    </source>
</evidence>
<evidence type="ECO:0000313" key="4">
    <source>
        <dbReference type="EMBL" id="XDO96217.1"/>
    </source>
</evidence>
<keyword evidence="3" id="KW-0732">Signal</keyword>
<dbReference type="CDD" id="cd14262">
    <property type="entry name" value="VirB5_like"/>
    <property type="match status" value="1"/>
</dbReference>
<feature type="coiled-coil region" evidence="1">
    <location>
        <begin position="32"/>
        <end position="66"/>
    </location>
</feature>
<feature type="chain" id="PRO_5044302253" evidence="3">
    <location>
        <begin position="23"/>
        <end position="233"/>
    </location>
</feature>
<feature type="signal peptide" evidence="3">
    <location>
        <begin position="1"/>
        <end position="22"/>
    </location>
</feature>
<dbReference type="InterPro" id="IPR023220">
    <property type="entry name" value="T4SS_VirB5-domain"/>
</dbReference>
<dbReference type="Pfam" id="PF07996">
    <property type="entry name" value="T4SS"/>
    <property type="match status" value="1"/>
</dbReference>
<dbReference type="SUPFAM" id="SSF101082">
    <property type="entry name" value="Typo IV secretion system protein TraC"/>
    <property type="match status" value="1"/>
</dbReference>
<dbReference type="RefSeq" id="WP_369059071.1">
    <property type="nucleotide sequence ID" value="NZ_CP158375.1"/>
</dbReference>